<feature type="transmembrane region" description="Helical" evidence="10">
    <location>
        <begin position="361"/>
        <end position="380"/>
    </location>
</feature>
<dbReference type="PANTHER" id="PTHR45651">
    <property type="entry name" value="CYCLIC NUCLEOTIDE-GATED ION CHANNEL 15-RELATED-RELATED"/>
    <property type="match status" value="1"/>
</dbReference>
<dbReference type="EMBL" id="AP019303">
    <property type="protein sequence ID" value="BBH07420.1"/>
    <property type="molecule type" value="Genomic_DNA"/>
</dbReference>
<protein>
    <submittedName>
        <fullName evidence="12">Cyclic nucleotide gated channel 1</fullName>
    </submittedName>
</protein>
<dbReference type="PROSITE" id="PS50042">
    <property type="entry name" value="CNMP_BINDING_3"/>
    <property type="match status" value="1"/>
</dbReference>
<evidence type="ECO:0000259" key="11">
    <source>
        <dbReference type="PROSITE" id="PS50042"/>
    </source>
</evidence>
<dbReference type="PROSITE" id="PS50096">
    <property type="entry name" value="IQ"/>
    <property type="match status" value="1"/>
</dbReference>
<sequence>MDVQPDWDLIEDPGWDLIEEVRPRPILTHSAPARRRSLKEEILDRLLSIWKKILKISKEFLGPLLPIWNKIFVISCVFAVLMDPLFFYTPVINEEMKCLELDKNLKKIALALRSVADLFYLVDIIFQIYQLNVTSKISINGATFRLERVKSAKKILLSCIVIDTFAVLPVPQEKYFHTILNCWLKQILHCTRRRGSRSFIRMFMNSLILFQYVPRVLRIYLSGNTPSIQTRVGILVKAVFNFFPFILAGHILGGIWYFFAIQRERTCWEYGCRENGCGSANFDCNDNIFRNVTLLNVLCPTNPPNATLFDFGIFLGAVQSDMLRSTNFSKKLLQCFWWGLRNLSSLGQNLEPSDSNQWENVFAVFTLLSGMMLFLIYLNATLQLEKIRSDERIFRRKMQLISPEIDLWLSKNDLPKDLKMVSGRIEKHLRTVIVENVQRHLQENKDVDVENILAVLPLRHRRGIMSLLRLTSLKKVSMLESMDEKVLKAISEHLKLETYNEGSYIVPEGEPLEKMMFITQGTAWSYPPTPSSKGGITITSSNTKWLEKGDFYGEELLIWALKSTHSSELPMSTRILKSQTKVEAFAIRAKDLKTIVAKFWWHFRTELRHLEDFQLEHWHNLAASSVQENWRRYCARANKRKLRNWRSALKPAEVALLLHLFHALEFATAVRNSMQWLTWNHIHRWWNYFYRRKWLMAIGKV</sequence>
<organism evidence="12">
    <name type="scientific">Prunus dulcis</name>
    <name type="common">Almond</name>
    <name type="synonym">Amygdalus dulcis</name>
    <dbReference type="NCBI Taxonomy" id="3755"/>
    <lineage>
        <taxon>Eukaryota</taxon>
        <taxon>Viridiplantae</taxon>
        <taxon>Streptophyta</taxon>
        <taxon>Embryophyta</taxon>
        <taxon>Tracheophyta</taxon>
        <taxon>Spermatophyta</taxon>
        <taxon>Magnoliopsida</taxon>
        <taxon>eudicotyledons</taxon>
        <taxon>Gunneridae</taxon>
        <taxon>Pentapetalae</taxon>
        <taxon>rosids</taxon>
        <taxon>fabids</taxon>
        <taxon>Rosales</taxon>
        <taxon>Rosaceae</taxon>
        <taxon>Amygdaloideae</taxon>
        <taxon>Amygdaleae</taxon>
        <taxon>Prunus</taxon>
    </lineage>
</organism>
<dbReference type="GO" id="GO:0005216">
    <property type="term" value="F:monoatomic ion channel activity"/>
    <property type="evidence" value="ECO:0007669"/>
    <property type="project" value="InterPro"/>
</dbReference>
<keyword evidence="9" id="KW-0407">Ion channel</keyword>
<evidence type="ECO:0000313" key="12">
    <source>
        <dbReference type="EMBL" id="BBH07420.1"/>
    </source>
</evidence>
<keyword evidence="7 10" id="KW-0472">Membrane</keyword>
<evidence type="ECO:0000256" key="6">
    <source>
        <dbReference type="ARBA" id="ARBA00023065"/>
    </source>
</evidence>
<dbReference type="InterPro" id="IPR018490">
    <property type="entry name" value="cNMP-bd_dom_sf"/>
</dbReference>
<dbReference type="InterPro" id="IPR000595">
    <property type="entry name" value="cNMP-bd_dom"/>
</dbReference>
<feature type="transmembrane region" description="Helical" evidence="10">
    <location>
        <begin position="67"/>
        <end position="89"/>
    </location>
</feature>
<proteinExistence type="inferred from homology"/>
<dbReference type="Gene3D" id="2.60.120.10">
    <property type="entry name" value="Jelly Rolls"/>
    <property type="match status" value="1"/>
</dbReference>
<dbReference type="SMART" id="SM00100">
    <property type="entry name" value="cNMP"/>
    <property type="match status" value="1"/>
</dbReference>
<keyword evidence="5 10" id="KW-1133">Transmembrane helix</keyword>
<dbReference type="PANTHER" id="PTHR45651:SF68">
    <property type="entry name" value="ION TRANSPORT DOMAIN-CONTAINING PROTEIN"/>
    <property type="match status" value="1"/>
</dbReference>
<keyword evidence="8" id="KW-1071">Ligand-gated ion channel</keyword>
<dbReference type="GO" id="GO:0016020">
    <property type="term" value="C:membrane"/>
    <property type="evidence" value="ECO:0007669"/>
    <property type="project" value="UniProtKB-SubCell"/>
</dbReference>
<keyword evidence="3" id="KW-0813">Transport</keyword>
<accession>A0A4Y1RSV2</accession>
<keyword evidence="4 10" id="KW-0812">Transmembrane</keyword>
<dbReference type="AlphaFoldDB" id="A0A4Y1RSV2"/>
<gene>
    <name evidence="12" type="ORF">Prudu_019353</name>
</gene>
<evidence type="ECO:0000256" key="4">
    <source>
        <dbReference type="ARBA" id="ARBA00022692"/>
    </source>
</evidence>
<dbReference type="InterPro" id="IPR014710">
    <property type="entry name" value="RmlC-like_jellyroll"/>
</dbReference>
<name>A0A4Y1RSV2_PRUDU</name>
<evidence type="ECO:0000256" key="2">
    <source>
        <dbReference type="ARBA" id="ARBA00010486"/>
    </source>
</evidence>
<comment type="similarity">
    <text evidence="2">Belongs to the cyclic nucleotide-gated cation channel (TC 1.A.1.5) family.</text>
</comment>
<feature type="transmembrane region" description="Helical" evidence="10">
    <location>
        <begin position="241"/>
        <end position="259"/>
    </location>
</feature>
<dbReference type="CDD" id="cd00038">
    <property type="entry name" value="CAP_ED"/>
    <property type="match status" value="1"/>
</dbReference>
<evidence type="ECO:0000256" key="5">
    <source>
        <dbReference type="ARBA" id="ARBA00022989"/>
    </source>
</evidence>
<evidence type="ECO:0000256" key="1">
    <source>
        <dbReference type="ARBA" id="ARBA00004141"/>
    </source>
</evidence>
<evidence type="ECO:0000256" key="8">
    <source>
        <dbReference type="ARBA" id="ARBA00023286"/>
    </source>
</evidence>
<dbReference type="InterPro" id="IPR005821">
    <property type="entry name" value="Ion_trans_dom"/>
</dbReference>
<feature type="domain" description="Cyclic nucleotide-binding" evidence="11">
    <location>
        <begin position="478"/>
        <end position="596"/>
    </location>
</feature>
<reference evidence="12" key="1">
    <citation type="journal article" date="2019" name="Science">
        <title>Mutation of a bHLH transcription factor allowed almond domestication.</title>
        <authorList>
            <person name="Sanchez-Perez R."/>
            <person name="Pavan S."/>
            <person name="Mazzeo R."/>
            <person name="Moldovan C."/>
            <person name="Aiese Cigliano R."/>
            <person name="Del Cueto J."/>
            <person name="Ricciardi F."/>
            <person name="Lotti C."/>
            <person name="Ricciardi L."/>
            <person name="Dicenta F."/>
            <person name="Lopez-Marques R.L."/>
            <person name="Lindberg Moller B."/>
        </authorList>
    </citation>
    <scope>NUCLEOTIDE SEQUENCE</scope>
</reference>
<dbReference type="Pfam" id="PF00520">
    <property type="entry name" value="Ion_trans"/>
    <property type="match status" value="1"/>
</dbReference>
<evidence type="ECO:0000256" key="7">
    <source>
        <dbReference type="ARBA" id="ARBA00023136"/>
    </source>
</evidence>
<keyword evidence="6" id="KW-0406">Ion transport</keyword>
<evidence type="ECO:0000256" key="3">
    <source>
        <dbReference type="ARBA" id="ARBA00022448"/>
    </source>
</evidence>
<evidence type="ECO:0000256" key="10">
    <source>
        <dbReference type="SAM" id="Phobius"/>
    </source>
</evidence>
<dbReference type="SUPFAM" id="SSF51206">
    <property type="entry name" value="cAMP-binding domain-like"/>
    <property type="match status" value="1"/>
</dbReference>
<evidence type="ECO:0000256" key="9">
    <source>
        <dbReference type="ARBA" id="ARBA00023303"/>
    </source>
</evidence>
<comment type="subcellular location">
    <subcellularLocation>
        <location evidence="1">Membrane</location>
        <topology evidence="1">Multi-pass membrane protein</topology>
    </subcellularLocation>
</comment>
<dbReference type="SUPFAM" id="SSF81324">
    <property type="entry name" value="Voltage-gated potassium channels"/>
    <property type="match status" value="1"/>
</dbReference>